<dbReference type="AlphaFoldDB" id="A0A6G6C6H5"/>
<feature type="transmembrane region" description="Helical" evidence="17">
    <location>
        <begin position="179"/>
        <end position="205"/>
    </location>
</feature>
<dbReference type="GO" id="GO:0042773">
    <property type="term" value="P:ATP synthesis coupled electron transport"/>
    <property type="evidence" value="ECO:0007669"/>
    <property type="project" value="InterPro"/>
</dbReference>
<comment type="catalytic activity">
    <reaction evidence="16 17">
        <text>a ubiquinone + NADH + 5 H(+)(in) = a ubiquinol + NAD(+) + 4 H(+)(out)</text>
        <dbReference type="Rhea" id="RHEA:29091"/>
        <dbReference type="Rhea" id="RHEA-COMP:9565"/>
        <dbReference type="Rhea" id="RHEA-COMP:9566"/>
        <dbReference type="ChEBI" id="CHEBI:15378"/>
        <dbReference type="ChEBI" id="CHEBI:16389"/>
        <dbReference type="ChEBI" id="CHEBI:17976"/>
        <dbReference type="ChEBI" id="CHEBI:57540"/>
        <dbReference type="ChEBI" id="CHEBI:57945"/>
        <dbReference type="EC" id="7.1.1.2"/>
    </reaction>
</comment>
<dbReference type="GO" id="GO:0008137">
    <property type="term" value="F:NADH dehydrogenase (ubiquinone) activity"/>
    <property type="evidence" value="ECO:0007669"/>
    <property type="project" value="UniProtKB-UniRule"/>
</dbReference>
<feature type="transmembrane region" description="Helical" evidence="17">
    <location>
        <begin position="244"/>
        <end position="264"/>
    </location>
</feature>
<dbReference type="Pfam" id="PF01059">
    <property type="entry name" value="Oxidored_q5_N"/>
    <property type="match status" value="1"/>
</dbReference>
<keyword evidence="6 17" id="KW-0813">Transport</keyword>
<comment type="similarity">
    <text evidence="3 17">Belongs to the complex I subunit 4 family.</text>
</comment>
<geneLocation type="mitochondrion" evidence="20"/>
<keyword evidence="13 17" id="KW-0830">Ubiquinone</keyword>
<evidence type="ECO:0000256" key="8">
    <source>
        <dbReference type="ARBA" id="ARBA00022692"/>
    </source>
</evidence>
<dbReference type="CTD" id="4538"/>
<keyword evidence="7 17" id="KW-0679">Respiratory chain</keyword>
<evidence type="ECO:0000256" key="9">
    <source>
        <dbReference type="ARBA" id="ARBA00022967"/>
    </source>
</evidence>
<dbReference type="PANTHER" id="PTHR43507:SF20">
    <property type="entry name" value="NADH-UBIQUINONE OXIDOREDUCTASE CHAIN 4"/>
    <property type="match status" value="1"/>
</dbReference>
<evidence type="ECO:0000259" key="18">
    <source>
        <dbReference type="Pfam" id="PF00361"/>
    </source>
</evidence>
<comment type="subcellular location">
    <subcellularLocation>
        <location evidence="2 17">Mitochondrion membrane</location>
        <topology evidence="2 17">Multi-pass membrane protein</topology>
    </subcellularLocation>
</comment>
<feature type="transmembrane region" description="Helical" evidence="17">
    <location>
        <begin position="422"/>
        <end position="443"/>
    </location>
</feature>
<dbReference type="RefSeq" id="YP_009741799.1">
    <property type="nucleotide sequence ID" value="NC_046580.1"/>
</dbReference>
<feature type="transmembrane region" description="Helical" evidence="17">
    <location>
        <begin position="145"/>
        <end position="167"/>
    </location>
</feature>
<keyword evidence="14 17" id="KW-0496">Mitochondrion</keyword>
<dbReference type="GO" id="GO:0031966">
    <property type="term" value="C:mitochondrial membrane"/>
    <property type="evidence" value="ECO:0007669"/>
    <property type="project" value="UniProtKB-SubCell"/>
</dbReference>
<proteinExistence type="inferred from homology"/>
<sequence>MIIMMKYIFMLVMLMPLSYLNMFWLIQFMMFIISFFLMLGFSMQNYMINISYMLGMDIMSFCLSLLSIWIGSLMIMASENLYSKNKYSDLFLFLICLLMIFLLLSFMSMDLFMFYLFFEASLIPILILIIGWGSQPERLDAGFYLLMYTLFGSFPLLLGIFFIFYMYGSLSFFSLEISFSLILYLSMVLVFLIKMPMYFFHLWLLKAHVEAPISGSMVLAGVLLKLGGYGLIRVMIMFLDFKFMNLLIMNISLFGAVVISMICLRQSDMKLLIAYSSVSHMGLVLAGIMSLSYMGMIGALIMMIAHGLCSSGLFSIANMMYERTMSRSIYLSKGFLNIMPSLSLWMFLLCSSNMAAPPSMNLLGEIFLINSLVSFSNLNMLLLFLTTFFSGAYSLYLYSFSQHGKFSSYIFSFMNMNIREHFLLLLHWMPLNMLLLISNLLIYNF</sequence>
<feature type="transmembrane region" description="Helical" evidence="17">
    <location>
        <begin position="380"/>
        <end position="401"/>
    </location>
</feature>
<feature type="transmembrane region" description="Helical" evidence="17">
    <location>
        <begin position="217"/>
        <end position="238"/>
    </location>
</feature>
<feature type="domain" description="NADH:ubiquinone oxidoreductase chain 4 N-terminal" evidence="19">
    <location>
        <begin position="4"/>
        <end position="104"/>
    </location>
</feature>
<comment type="function">
    <text evidence="17">Core subunit of the mitochondrial membrane respiratory chain NADH dehydrogenase (Complex I) which catalyzes electron transfer from NADH through the respiratory chain, using ubiquinone as an electron acceptor. Essential for the catalytic activity and assembly of complex I.</text>
</comment>
<dbReference type="PRINTS" id="PR01437">
    <property type="entry name" value="NUOXDRDTASE4"/>
</dbReference>
<dbReference type="InterPro" id="IPR000260">
    <property type="entry name" value="NADH4_N"/>
</dbReference>
<evidence type="ECO:0000256" key="12">
    <source>
        <dbReference type="ARBA" id="ARBA00023027"/>
    </source>
</evidence>
<feature type="transmembrane region" description="Helical" evidence="17">
    <location>
        <begin position="271"/>
        <end position="291"/>
    </location>
</feature>
<evidence type="ECO:0000256" key="10">
    <source>
        <dbReference type="ARBA" id="ARBA00022982"/>
    </source>
</evidence>
<evidence type="ECO:0000256" key="3">
    <source>
        <dbReference type="ARBA" id="ARBA00009025"/>
    </source>
</evidence>
<dbReference type="PANTHER" id="PTHR43507">
    <property type="entry name" value="NADH-UBIQUINONE OXIDOREDUCTASE CHAIN 4"/>
    <property type="match status" value="1"/>
</dbReference>
<comment type="function">
    <text evidence="1">Core subunit of the mitochondrial membrane respiratory chain NADH dehydrogenase (Complex I) that is believed to belong to the minimal assembly required for catalysis. Complex I functions in the transfer of electrons from NADH to the respiratory chain. The immediate electron acceptor for the enzyme is believed to be ubiquinone.</text>
</comment>
<dbReference type="EMBL" id="MK421358">
    <property type="protein sequence ID" value="QID76643.1"/>
    <property type="molecule type" value="Genomic_DNA"/>
</dbReference>
<evidence type="ECO:0000256" key="13">
    <source>
        <dbReference type="ARBA" id="ARBA00023075"/>
    </source>
</evidence>
<dbReference type="Pfam" id="PF00361">
    <property type="entry name" value="Proton_antipo_M"/>
    <property type="match status" value="1"/>
</dbReference>
<evidence type="ECO:0000256" key="14">
    <source>
        <dbReference type="ARBA" id="ARBA00023128"/>
    </source>
</evidence>
<feature type="transmembrane region" description="Helical" evidence="17">
    <location>
        <begin position="297"/>
        <end position="321"/>
    </location>
</feature>
<feature type="transmembrane region" description="Helical" evidence="17">
    <location>
        <begin position="7"/>
        <end position="38"/>
    </location>
</feature>
<evidence type="ECO:0000256" key="2">
    <source>
        <dbReference type="ARBA" id="ARBA00004225"/>
    </source>
</evidence>
<name>A0A6G6C6H5_CYLFO</name>
<keyword evidence="12 17" id="KW-0520">NAD</keyword>
<dbReference type="EC" id="7.1.1.2" evidence="4 17"/>
<gene>
    <name evidence="20" type="primary">ND4</name>
</gene>
<dbReference type="GO" id="GO:0048039">
    <property type="term" value="F:ubiquinone binding"/>
    <property type="evidence" value="ECO:0007669"/>
    <property type="project" value="TreeGrafter"/>
</dbReference>
<feature type="transmembrane region" description="Helical" evidence="17">
    <location>
        <begin position="113"/>
        <end position="133"/>
    </location>
</feature>
<evidence type="ECO:0000256" key="15">
    <source>
        <dbReference type="ARBA" id="ARBA00023136"/>
    </source>
</evidence>
<protein>
    <recommendedName>
        <fullName evidence="5 17">NADH-ubiquinone oxidoreductase chain 4</fullName>
        <ecNumber evidence="4 17">7.1.1.2</ecNumber>
    </recommendedName>
</protein>
<keyword evidence="8 17" id="KW-0812">Transmembrane</keyword>
<keyword evidence="11 17" id="KW-1133">Transmembrane helix</keyword>
<dbReference type="InterPro" id="IPR001750">
    <property type="entry name" value="ND/Mrp_TM"/>
</dbReference>
<evidence type="ECO:0000256" key="5">
    <source>
        <dbReference type="ARBA" id="ARBA00021006"/>
    </source>
</evidence>
<reference evidence="20" key="1">
    <citation type="journal article" date="2019" name="Mitochondrial DNA Part B Resour">
        <title>Complete mitochondrial genome of Cylas formicarius (Coleoptera: Brentidae) from China.</title>
        <authorList>
            <person name="Yang H."/>
            <person name="Li Y."/>
        </authorList>
    </citation>
    <scope>NUCLEOTIDE SEQUENCE</scope>
</reference>
<evidence type="ECO:0000256" key="16">
    <source>
        <dbReference type="ARBA" id="ARBA00049551"/>
    </source>
</evidence>
<evidence type="ECO:0000256" key="17">
    <source>
        <dbReference type="RuleBase" id="RU003297"/>
    </source>
</evidence>
<accession>A0A6G6C6H5</accession>
<keyword evidence="15 17" id="KW-0472">Membrane</keyword>
<evidence type="ECO:0000313" key="20">
    <source>
        <dbReference type="EMBL" id="QID76643.1"/>
    </source>
</evidence>
<evidence type="ECO:0000256" key="1">
    <source>
        <dbReference type="ARBA" id="ARBA00003257"/>
    </source>
</evidence>
<dbReference type="InterPro" id="IPR003918">
    <property type="entry name" value="NADH_UbQ_OxRdtase"/>
</dbReference>
<evidence type="ECO:0000256" key="6">
    <source>
        <dbReference type="ARBA" id="ARBA00022448"/>
    </source>
</evidence>
<feature type="transmembrane region" description="Helical" evidence="17">
    <location>
        <begin position="90"/>
        <end position="107"/>
    </location>
</feature>
<evidence type="ECO:0000256" key="7">
    <source>
        <dbReference type="ARBA" id="ARBA00022660"/>
    </source>
</evidence>
<keyword evidence="9" id="KW-1278">Translocase</keyword>
<feature type="transmembrane region" description="Helical" evidence="17">
    <location>
        <begin position="58"/>
        <end position="78"/>
    </location>
</feature>
<feature type="domain" description="NADH:quinone oxidoreductase/Mrp antiporter transmembrane" evidence="18">
    <location>
        <begin position="108"/>
        <end position="389"/>
    </location>
</feature>
<evidence type="ECO:0000256" key="4">
    <source>
        <dbReference type="ARBA" id="ARBA00012944"/>
    </source>
</evidence>
<evidence type="ECO:0000259" key="19">
    <source>
        <dbReference type="Pfam" id="PF01059"/>
    </source>
</evidence>
<dbReference type="GO" id="GO:0003954">
    <property type="term" value="F:NADH dehydrogenase activity"/>
    <property type="evidence" value="ECO:0007669"/>
    <property type="project" value="TreeGrafter"/>
</dbReference>
<evidence type="ECO:0000256" key="11">
    <source>
        <dbReference type="ARBA" id="ARBA00022989"/>
    </source>
</evidence>
<dbReference type="GO" id="GO:0015990">
    <property type="term" value="P:electron transport coupled proton transport"/>
    <property type="evidence" value="ECO:0007669"/>
    <property type="project" value="TreeGrafter"/>
</dbReference>
<organism evidence="20">
    <name type="scientific">Cylas formicarius</name>
    <name type="common">Sweet potato weevil</name>
    <name type="synonym">Attelabus formicarius</name>
    <dbReference type="NCBI Taxonomy" id="197179"/>
    <lineage>
        <taxon>Eukaryota</taxon>
        <taxon>Metazoa</taxon>
        <taxon>Ecdysozoa</taxon>
        <taxon>Arthropoda</taxon>
        <taxon>Hexapoda</taxon>
        <taxon>Insecta</taxon>
        <taxon>Pterygota</taxon>
        <taxon>Neoptera</taxon>
        <taxon>Endopterygota</taxon>
        <taxon>Coleoptera</taxon>
        <taxon>Polyphaga</taxon>
        <taxon>Cucujiformia</taxon>
        <taxon>Brentidae</taxon>
        <taxon>Cyladinae</taxon>
        <taxon>Cylas</taxon>
    </lineage>
</organism>
<keyword evidence="10 17" id="KW-0249">Electron transport</keyword>
<dbReference type="GeneID" id="44798744"/>
<feature type="transmembrane region" description="Helical" evidence="17">
    <location>
        <begin position="342"/>
        <end position="360"/>
    </location>
</feature>